<feature type="domain" description="Endonuclease/exonuclease/phosphatase" evidence="2">
    <location>
        <begin position="249"/>
        <end position="352"/>
    </location>
</feature>
<evidence type="ECO:0000256" key="1">
    <source>
        <dbReference type="SAM" id="MobiDB-lite"/>
    </source>
</evidence>
<comment type="caution">
    <text evidence="3">The sequence shown here is derived from an EMBL/GenBank/DDBJ whole genome shotgun (WGS) entry which is preliminary data.</text>
</comment>
<reference evidence="3 4" key="1">
    <citation type="submission" date="2021-06" db="EMBL/GenBank/DDBJ databases">
        <authorList>
            <person name="Kallberg Y."/>
            <person name="Tangrot J."/>
            <person name="Rosling A."/>
        </authorList>
    </citation>
    <scope>NUCLEOTIDE SEQUENCE [LARGE SCALE GENOMIC DNA]</scope>
    <source>
        <strain evidence="3 4">120-4 pot B 10/14</strain>
    </source>
</reference>
<dbReference type="InterPro" id="IPR036691">
    <property type="entry name" value="Endo/exonu/phosph_ase_sf"/>
</dbReference>
<evidence type="ECO:0000259" key="2">
    <source>
        <dbReference type="Pfam" id="PF14529"/>
    </source>
</evidence>
<dbReference type="SUPFAM" id="SSF56219">
    <property type="entry name" value="DNase I-like"/>
    <property type="match status" value="1"/>
</dbReference>
<dbReference type="Pfam" id="PF14529">
    <property type="entry name" value="Exo_endo_phos_2"/>
    <property type="match status" value="1"/>
</dbReference>
<name>A0ABN7UEY9_GIGMA</name>
<evidence type="ECO:0000313" key="3">
    <source>
        <dbReference type="EMBL" id="CAG8563988.1"/>
    </source>
</evidence>
<dbReference type="EMBL" id="CAJVQB010002147">
    <property type="protein sequence ID" value="CAG8563988.1"/>
    <property type="molecule type" value="Genomic_DNA"/>
</dbReference>
<sequence length="567" mass="66498">MLPTMSATPDNKQSIMEDIRSDSDQYQDHMEIDIENTEEAKNKSKRLKTKNNEHTVYTKETREEIITIEVRESSEPLSEICIPEISHKIKTNKNSSTGPDSQTHQFSPNNLYISSNPKSDIHDSTEMETEQKEQSDRHTTEPVNVESDYEGEGNNNQGAIKQVSSMKTESTELQGTNGKPAIKQSYRNIIVNPRKQINKSEENTGDINWKEIVKQKYIERINMQRQNEFDSDEWNNNKILQAFNDETEIRIISIYLPSNNQTLSKETQKEVTKWIKSAKQKNYQVVTMGDFNDNPENKESKKKKPLFQAISKQNLISTMTYFSNNKPTWQRGTSTLDTMRSDHSVLCITWKHQLNISILRRKRLKRKIYRYEQMDEDSWQKFKDEIEEKLRHENLDLATDLHRALKKINKTISALNKGRFPFSTTYIITEMNNIIEEVNNLANTNIKNIPNQELNANNKKRYSNFTSNTTVMIDSILKRYRDPVKLNNIAKSDHIINSPNEIKKEIKDHFEKWTKKIKLNMEFWKEWQPQYEQIKVIDETWYKDISSVITKEEMILIINSAPNSKAP</sequence>
<evidence type="ECO:0000313" key="4">
    <source>
        <dbReference type="Proteomes" id="UP000789901"/>
    </source>
</evidence>
<accession>A0ABN7UEY9</accession>
<feature type="compositionally biased region" description="Basic and acidic residues" evidence="1">
    <location>
        <begin position="119"/>
        <end position="140"/>
    </location>
</feature>
<dbReference type="InterPro" id="IPR005135">
    <property type="entry name" value="Endo/exonuclease/phosphatase"/>
</dbReference>
<feature type="region of interest" description="Disordered" evidence="1">
    <location>
        <begin position="91"/>
        <end position="157"/>
    </location>
</feature>
<proteinExistence type="predicted"/>
<feature type="non-terminal residue" evidence="3">
    <location>
        <position position="567"/>
    </location>
</feature>
<gene>
    <name evidence="3" type="ORF">GMARGA_LOCUS5155</name>
</gene>
<keyword evidence="4" id="KW-1185">Reference proteome</keyword>
<protein>
    <submittedName>
        <fullName evidence="3">30114_t:CDS:1</fullName>
    </submittedName>
</protein>
<dbReference type="Gene3D" id="3.60.10.10">
    <property type="entry name" value="Endonuclease/exonuclease/phosphatase"/>
    <property type="match status" value="1"/>
</dbReference>
<feature type="compositionally biased region" description="Polar residues" evidence="1">
    <location>
        <begin position="92"/>
        <end position="118"/>
    </location>
</feature>
<dbReference type="Proteomes" id="UP000789901">
    <property type="component" value="Unassembled WGS sequence"/>
</dbReference>
<organism evidence="3 4">
    <name type="scientific">Gigaspora margarita</name>
    <dbReference type="NCBI Taxonomy" id="4874"/>
    <lineage>
        <taxon>Eukaryota</taxon>
        <taxon>Fungi</taxon>
        <taxon>Fungi incertae sedis</taxon>
        <taxon>Mucoromycota</taxon>
        <taxon>Glomeromycotina</taxon>
        <taxon>Glomeromycetes</taxon>
        <taxon>Diversisporales</taxon>
        <taxon>Gigasporaceae</taxon>
        <taxon>Gigaspora</taxon>
    </lineage>
</organism>